<dbReference type="OrthoDB" id="6994981at2"/>
<dbReference type="GO" id="GO:0015627">
    <property type="term" value="C:type II protein secretion system complex"/>
    <property type="evidence" value="ECO:0007669"/>
    <property type="project" value="TreeGrafter"/>
</dbReference>
<evidence type="ECO:0000313" key="7">
    <source>
        <dbReference type="EMBL" id="AUM14354.1"/>
    </source>
</evidence>
<dbReference type="GO" id="GO:0009279">
    <property type="term" value="C:cell outer membrane"/>
    <property type="evidence" value="ECO:0007669"/>
    <property type="project" value="UniProtKB-SubCell"/>
</dbReference>
<proteinExistence type="inferred from homology"/>
<dbReference type="GO" id="GO:0009306">
    <property type="term" value="P:protein secretion"/>
    <property type="evidence" value="ECO:0007669"/>
    <property type="project" value="InterPro"/>
</dbReference>
<dbReference type="PRINTS" id="PR01337">
    <property type="entry name" value="TYPE3OMGPROT"/>
</dbReference>
<comment type="subcellular location">
    <subcellularLocation>
        <location evidence="1">Cell outer membrane</location>
    </subcellularLocation>
</comment>
<dbReference type="InterPro" id="IPR050810">
    <property type="entry name" value="Bact_Secretion_Sys_Channel"/>
</dbReference>
<keyword evidence="3" id="KW-0472">Membrane</keyword>
<feature type="domain" description="Type II/III secretion system secretin-like" evidence="6">
    <location>
        <begin position="341"/>
        <end position="514"/>
    </location>
</feature>
<protein>
    <recommendedName>
        <fullName evidence="6">Type II/III secretion system secretin-like domain-containing protein</fullName>
    </recommendedName>
</protein>
<dbReference type="RefSeq" id="WP_101895728.1">
    <property type="nucleotide sequence ID" value="NZ_CP022684.1"/>
</dbReference>
<keyword evidence="8" id="KW-1185">Reference proteome</keyword>
<evidence type="ECO:0000259" key="6">
    <source>
        <dbReference type="Pfam" id="PF00263"/>
    </source>
</evidence>
<dbReference type="KEGG" id="kak:Kalk_18830"/>
<comment type="similarity">
    <text evidence="4">Belongs to the bacterial secretin family.</text>
</comment>
<evidence type="ECO:0000256" key="4">
    <source>
        <dbReference type="RuleBase" id="RU004003"/>
    </source>
</evidence>
<reference evidence="8" key="1">
    <citation type="submission" date="2017-08" db="EMBL/GenBank/DDBJ databases">
        <title>Direct submision.</title>
        <authorList>
            <person name="Kim S.-J."/>
            <person name="Rhee S.-K."/>
        </authorList>
    </citation>
    <scope>NUCLEOTIDE SEQUENCE [LARGE SCALE GENOMIC DNA]</scope>
    <source>
        <strain evidence="8">GI5</strain>
    </source>
</reference>
<dbReference type="AlphaFoldDB" id="A0A2K9LU51"/>
<name>A0A2K9LU51_9GAMM</name>
<evidence type="ECO:0000313" key="8">
    <source>
        <dbReference type="Proteomes" id="UP000235116"/>
    </source>
</evidence>
<gene>
    <name evidence="7" type="ORF">Kalk_18830</name>
</gene>
<accession>A0A2K9LU51</accession>
<dbReference type="PANTHER" id="PTHR30332:SF24">
    <property type="entry name" value="SECRETIN GSPD-RELATED"/>
    <property type="match status" value="1"/>
</dbReference>
<dbReference type="InterPro" id="IPR003522">
    <property type="entry name" value="T3SS_OM_pore_YscC"/>
</dbReference>
<dbReference type="PROSITE" id="PS51257">
    <property type="entry name" value="PROKAR_LIPOPROTEIN"/>
    <property type="match status" value="1"/>
</dbReference>
<organism evidence="7 8">
    <name type="scientific">Ketobacter alkanivorans</name>
    <dbReference type="NCBI Taxonomy" id="1917421"/>
    <lineage>
        <taxon>Bacteria</taxon>
        <taxon>Pseudomonadati</taxon>
        <taxon>Pseudomonadota</taxon>
        <taxon>Gammaproteobacteria</taxon>
        <taxon>Pseudomonadales</taxon>
        <taxon>Ketobacteraceae</taxon>
        <taxon>Ketobacter</taxon>
    </lineage>
</organism>
<feature type="region of interest" description="Disordered" evidence="5">
    <location>
        <begin position="161"/>
        <end position="181"/>
    </location>
</feature>
<dbReference type="PANTHER" id="PTHR30332">
    <property type="entry name" value="PROBABLE GENERAL SECRETION PATHWAY PROTEIN D"/>
    <property type="match status" value="1"/>
</dbReference>
<sequence length="516" mass="56417">MSFNIKVASSSFVLAGLLAGCAVTPYNEDEKYQPLQDKPTQLVVERSDTYIREVTPEEAVYNRQVSFSGKVALIDAIRKQLDDVNIVPGDQNVQLNREVSVFAQGMYLKDYFKYLEAVSGYDIEYSNGVVTVRSFVRKEWNAAAFASHRTVKLKVGSTFNTESTTTQSDGGSSSSGGKDNAIESRYTDDEWSILVDGARNILNATKKKSKKDETSELEPYVQAVRSVGTISVGGQANRVNALDEFISNLITRGQRQVNINVQAYDVTLNDDRGAGIDWTQLALKDATINGNPLDFSLNSILANASGSSSSKNVVSDTNGIFSANVGYESSSVNADAIVRFLSEYGEVELLTQPNVTVRNGSYAYISTGEEITFIGEIETKEGDDNNDRTTATLNSVRVGVTLAVTPRILGDGRIMLEIWPVISSISGSKKYTFQGLEYEVPNIALNELSTEVITESGKPIQLGGFIRRSVAKSLQDLPWKDAFTQAVVNPLFRSESNELSRRELVLTVTPTIVEGV</sequence>
<keyword evidence="2" id="KW-0732">Signal</keyword>
<feature type="compositionally biased region" description="Low complexity" evidence="5">
    <location>
        <begin position="161"/>
        <end position="177"/>
    </location>
</feature>
<evidence type="ECO:0000256" key="1">
    <source>
        <dbReference type="ARBA" id="ARBA00004442"/>
    </source>
</evidence>
<evidence type="ECO:0000256" key="2">
    <source>
        <dbReference type="ARBA" id="ARBA00022729"/>
    </source>
</evidence>
<dbReference type="Pfam" id="PF00263">
    <property type="entry name" value="Secretin"/>
    <property type="match status" value="1"/>
</dbReference>
<evidence type="ECO:0000256" key="3">
    <source>
        <dbReference type="ARBA" id="ARBA00023136"/>
    </source>
</evidence>
<dbReference type="EMBL" id="CP022684">
    <property type="protein sequence ID" value="AUM14354.1"/>
    <property type="molecule type" value="Genomic_DNA"/>
</dbReference>
<evidence type="ECO:0000256" key="5">
    <source>
        <dbReference type="SAM" id="MobiDB-lite"/>
    </source>
</evidence>
<dbReference type="InterPro" id="IPR004846">
    <property type="entry name" value="T2SS/T3SS_dom"/>
</dbReference>
<dbReference type="Proteomes" id="UP000235116">
    <property type="component" value="Chromosome"/>
</dbReference>